<evidence type="ECO:0000259" key="1">
    <source>
        <dbReference type="Pfam" id="PF05239"/>
    </source>
</evidence>
<protein>
    <submittedName>
        <fullName evidence="2">PRC-barrel domain protein</fullName>
    </submittedName>
</protein>
<dbReference type="EMBL" id="PVXO01000070">
    <property type="protein sequence ID" value="PRR77026.1"/>
    <property type="molecule type" value="Genomic_DNA"/>
</dbReference>
<sequence length="184" mass="20828">MSLLYALIIGVDKMYRKKDFLFMKVSSIKGKSIGFIKDIIVDFNIGAVLGFSITSYMIFQPCVYILKNNILSYNDSMIVTSCSKGKFLHFTDIAYMNIIDLQGNIIGMIEDIIFDEKTFLINGVVVSTGYITNFLYGKKVFLIKDIIIGRECILYHGNKDKLIFSNTPGNALNKEKNNEEIIQG</sequence>
<name>A0A2T0B0K4_9CLOT</name>
<keyword evidence="3" id="KW-1185">Reference proteome</keyword>
<accession>A0A2T0B0K4</accession>
<organism evidence="2 3">
    <name type="scientific">Clostridium liquoris</name>
    <dbReference type="NCBI Taxonomy" id="1289519"/>
    <lineage>
        <taxon>Bacteria</taxon>
        <taxon>Bacillati</taxon>
        <taxon>Bacillota</taxon>
        <taxon>Clostridia</taxon>
        <taxon>Eubacteriales</taxon>
        <taxon>Clostridiaceae</taxon>
        <taxon>Clostridium</taxon>
    </lineage>
</organism>
<dbReference type="OrthoDB" id="1716342at2"/>
<dbReference type="InterPro" id="IPR011033">
    <property type="entry name" value="PRC_barrel-like_sf"/>
</dbReference>
<dbReference type="Proteomes" id="UP000239706">
    <property type="component" value="Unassembled WGS sequence"/>
</dbReference>
<dbReference type="SUPFAM" id="SSF50346">
    <property type="entry name" value="PRC-barrel domain"/>
    <property type="match status" value="2"/>
</dbReference>
<comment type="caution">
    <text evidence="2">The sequence shown here is derived from an EMBL/GenBank/DDBJ whole genome shotgun (WGS) entry which is preliminary data.</text>
</comment>
<dbReference type="Gene3D" id="2.30.30.240">
    <property type="entry name" value="PRC-barrel domain"/>
    <property type="match status" value="1"/>
</dbReference>
<evidence type="ECO:0000313" key="3">
    <source>
        <dbReference type="Proteomes" id="UP000239706"/>
    </source>
</evidence>
<dbReference type="Pfam" id="PF05239">
    <property type="entry name" value="PRC"/>
    <property type="match status" value="1"/>
</dbReference>
<dbReference type="InterPro" id="IPR027275">
    <property type="entry name" value="PRC-brl_dom"/>
</dbReference>
<gene>
    <name evidence="2" type="ORF">CLLI_26410</name>
</gene>
<proteinExistence type="predicted"/>
<feature type="domain" description="PRC-barrel" evidence="1">
    <location>
        <begin position="89"/>
        <end position="129"/>
    </location>
</feature>
<reference evidence="2 3" key="1">
    <citation type="submission" date="2018-03" db="EMBL/GenBank/DDBJ databases">
        <title>Genome sequence of Clostridium liquoris DSM 100320.</title>
        <authorList>
            <person name="Poehlein A."/>
            <person name="Daniel R."/>
        </authorList>
    </citation>
    <scope>NUCLEOTIDE SEQUENCE [LARGE SCALE GENOMIC DNA]</scope>
    <source>
        <strain evidence="2 3">DSM 100320</strain>
    </source>
</reference>
<evidence type="ECO:0000313" key="2">
    <source>
        <dbReference type="EMBL" id="PRR77026.1"/>
    </source>
</evidence>
<dbReference type="AlphaFoldDB" id="A0A2T0B0K4"/>